<gene>
    <name evidence="7" type="ORF">HLB09_15695</name>
</gene>
<dbReference type="Gene3D" id="3.40.50.720">
    <property type="entry name" value="NAD(P)-binding Rossmann-like Domain"/>
    <property type="match status" value="1"/>
</dbReference>
<dbReference type="Gene3D" id="3.90.180.10">
    <property type="entry name" value="Medium-chain alcohol dehydrogenases, catalytic domain"/>
    <property type="match status" value="2"/>
</dbReference>
<feature type="compositionally biased region" description="Low complexity" evidence="6">
    <location>
        <begin position="38"/>
        <end position="50"/>
    </location>
</feature>
<dbReference type="PANTHER" id="PTHR43350">
    <property type="entry name" value="NAD-DEPENDENT ALCOHOL DEHYDROGENASE"/>
    <property type="match status" value="1"/>
</dbReference>
<organism evidence="7 8">
    <name type="scientific">Pseudokineococcus marinus</name>
    <dbReference type="NCBI Taxonomy" id="351215"/>
    <lineage>
        <taxon>Bacteria</taxon>
        <taxon>Bacillati</taxon>
        <taxon>Actinomycetota</taxon>
        <taxon>Actinomycetes</taxon>
        <taxon>Kineosporiales</taxon>
        <taxon>Kineosporiaceae</taxon>
        <taxon>Pseudokineococcus</taxon>
    </lineage>
</organism>
<evidence type="ECO:0000256" key="2">
    <source>
        <dbReference type="ARBA" id="ARBA00008072"/>
    </source>
</evidence>
<dbReference type="InterPro" id="IPR011032">
    <property type="entry name" value="GroES-like_sf"/>
</dbReference>
<protein>
    <submittedName>
        <fullName evidence="7">Zinc-binding alcohol dehydrogenase</fullName>
    </submittedName>
</protein>
<evidence type="ECO:0000256" key="6">
    <source>
        <dbReference type="SAM" id="MobiDB-lite"/>
    </source>
</evidence>
<dbReference type="InterPro" id="IPR036291">
    <property type="entry name" value="NAD(P)-bd_dom_sf"/>
</dbReference>
<dbReference type="RefSeq" id="WP_212771213.1">
    <property type="nucleotide sequence ID" value="NZ_BAAANP010000017.1"/>
</dbReference>
<comment type="similarity">
    <text evidence="2">Belongs to the zinc-containing alcohol dehydrogenase family.</text>
</comment>
<dbReference type="CDD" id="cd08255">
    <property type="entry name" value="2-desacetyl-2-hydroxyethyl_bacteriochlorophyllide_like"/>
    <property type="match status" value="1"/>
</dbReference>
<reference evidence="7 8" key="1">
    <citation type="submission" date="2020-05" db="EMBL/GenBank/DDBJ databases">
        <title>MicrobeNet Type strains.</title>
        <authorList>
            <person name="Nicholson A.C."/>
        </authorList>
    </citation>
    <scope>NUCLEOTIDE SEQUENCE [LARGE SCALE GENOMIC DNA]</scope>
    <source>
        <strain evidence="7 8">JCM 14547</strain>
    </source>
</reference>
<keyword evidence="3" id="KW-0479">Metal-binding</keyword>
<comment type="cofactor">
    <cofactor evidence="1">
        <name>Zn(2+)</name>
        <dbReference type="ChEBI" id="CHEBI:29105"/>
    </cofactor>
</comment>
<sequence length="385" mass="38846">MVTSGHAPAPDPGGAGAASPSVPADGEVPGRAGGRASGGSSASPSPGARGVATAYWTTGPGTGELRTEPLPAPGDGEALVEVLHTGVSRGSELLVHRGGVPARVADLMRAPFGVGDLRAPTPEAPVKYGYLAVGVVAEGPPDLLGRTVFCLHPHQDRFVVPAAALVPVPDGVPARRAVLAGAVETALNALWDAGPRLGDRVAVVGAGMIGCSVAALLRSFPLGRLQVLEPDPARAAVAASLGVDVVAPADAADGCDLVLHCSATGAGLSRGLELLGDEGELVELSWYGDREVSVALGADFHARRLVVRASQVGAVAASRRARRTTRERLALALELLRDDALDALVPVSVPLAELPAALVSLAAGELDAPCLVVDHPLADPEDRPA</sequence>
<evidence type="ECO:0000256" key="4">
    <source>
        <dbReference type="ARBA" id="ARBA00022833"/>
    </source>
</evidence>
<keyword evidence="4" id="KW-0862">Zinc</keyword>
<keyword evidence="5" id="KW-0560">Oxidoreductase</keyword>
<evidence type="ECO:0000313" key="7">
    <source>
        <dbReference type="EMBL" id="NNH24506.1"/>
    </source>
</evidence>
<dbReference type="GO" id="GO:0016491">
    <property type="term" value="F:oxidoreductase activity"/>
    <property type="evidence" value="ECO:0007669"/>
    <property type="project" value="UniProtKB-KW"/>
</dbReference>
<name>A0A849BYL6_9ACTN</name>
<evidence type="ECO:0000256" key="5">
    <source>
        <dbReference type="ARBA" id="ARBA00023002"/>
    </source>
</evidence>
<proteinExistence type="inferred from homology"/>
<evidence type="ECO:0000313" key="8">
    <source>
        <dbReference type="Proteomes" id="UP000555552"/>
    </source>
</evidence>
<feature type="region of interest" description="Disordered" evidence="6">
    <location>
        <begin position="1"/>
        <end position="76"/>
    </location>
</feature>
<comment type="caution">
    <text evidence="7">The sequence shown here is derived from an EMBL/GenBank/DDBJ whole genome shotgun (WGS) entry which is preliminary data.</text>
</comment>
<evidence type="ECO:0000256" key="1">
    <source>
        <dbReference type="ARBA" id="ARBA00001947"/>
    </source>
</evidence>
<dbReference type="PANTHER" id="PTHR43350:SF19">
    <property type="entry name" value="D-GULOSIDE 3-DEHYDROGENASE"/>
    <property type="match status" value="1"/>
</dbReference>
<dbReference type="SUPFAM" id="SSF50129">
    <property type="entry name" value="GroES-like"/>
    <property type="match status" value="1"/>
</dbReference>
<feature type="compositionally biased region" description="Low complexity" evidence="6">
    <location>
        <begin position="17"/>
        <end position="30"/>
    </location>
</feature>
<dbReference type="AlphaFoldDB" id="A0A849BYL6"/>
<evidence type="ECO:0000256" key="3">
    <source>
        <dbReference type="ARBA" id="ARBA00022723"/>
    </source>
</evidence>
<dbReference type="GO" id="GO:0046872">
    <property type="term" value="F:metal ion binding"/>
    <property type="evidence" value="ECO:0007669"/>
    <property type="project" value="UniProtKB-KW"/>
</dbReference>
<dbReference type="SUPFAM" id="SSF51735">
    <property type="entry name" value="NAD(P)-binding Rossmann-fold domains"/>
    <property type="match status" value="1"/>
</dbReference>
<keyword evidence="8" id="KW-1185">Reference proteome</keyword>
<accession>A0A849BYL6</accession>
<dbReference type="EMBL" id="JABEMA010000377">
    <property type="protein sequence ID" value="NNH24506.1"/>
    <property type="molecule type" value="Genomic_DNA"/>
</dbReference>
<dbReference type="Proteomes" id="UP000555552">
    <property type="component" value="Unassembled WGS sequence"/>
</dbReference>